<dbReference type="SMART" id="SM00100">
    <property type="entry name" value="cNMP"/>
    <property type="match status" value="1"/>
</dbReference>
<evidence type="ECO:0000259" key="4">
    <source>
        <dbReference type="PROSITE" id="PS50042"/>
    </source>
</evidence>
<protein>
    <submittedName>
        <fullName evidence="5">CRP/FNR family cyclic AMP-dependent transcriptional regulator</fullName>
    </submittedName>
</protein>
<dbReference type="Gene3D" id="2.60.120.10">
    <property type="entry name" value="Jelly Rolls"/>
    <property type="match status" value="1"/>
</dbReference>
<sequence>MISNMGAGPNENIARFLEGWEWYRSLPADLRSLTLTTATEQHALPGDYIAREGMPSTHWYGLLKGYLQMYVVGSDGSETTLYCLREGEWGGDGSLLKNEPRRYDLRALTTAEICCIPVQTFNALRQASIPFNHYLTEVMNARMGSFVTMLVASRLLKPEARVARGLLMVAMDQPDRLQALAVSQHELSLICGLSRQRVNMALGDFKRMGIVSIEPNKGMLLVDVQKLRSYVLTDGQAG</sequence>
<dbReference type="InterPro" id="IPR036390">
    <property type="entry name" value="WH_DNA-bd_sf"/>
</dbReference>
<evidence type="ECO:0000313" key="6">
    <source>
        <dbReference type="Proteomes" id="UP001549320"/>
    </source>
</evidence>
<dbReference type="PANTHER" id="PTHR24567">
    <property type="entry name" value="CRP FAMILY TRANSCRIPTIONAL REGULATORY PROTEIN"/>
    <property type="match status" value="1"/>
</dbReference>
<feature type="domain" description="Cyclic nucleotide-binding" evidence="4">
    <location>
        <begin position="22"/>
        <end position="124"/>
    </location>
</feature>
<dbReference type="InterPro" id="IPR050397">
    <property type="entry name" value="Env_Response_Regulators"/>
</dbReference>
<evidence type="ECO:0000256" key="3">
    <source>
        <dbReference type="ARBA" id="ARBA00023163"/>
    </source>
</evidence>
<gene>
    <name evidence="5" type="ORF">ABIE13_001878</name>
</gene>
<comment type="caution">
    <text evidence="5">The sequence shown here is derived from an EMBL/GenBank/DDBJ whole genome shotgun (WGS) entry which is preliminary data.</text>
</comment>
<dbReference type="Pfam" id="PF00027">
    <property type="entry name" value="cNMP_binding"/>
    <property type="match status" value="1"/>
</dbReference>
<accession>A0ABV2Q6V9</accession>
<dbReference type="InterPro" id="IPR014710">
    <property type="entry name" value="RmlC-like_jellyroll"/>
</dbReference>
<dbReference type="CDD" id="cd00038">
    <property type="entry name" value="CAP_ED"/>
    <property type="match status" value="1"/>
</dbReference>
<keyword evidence="6" id="KW-1185">Reference proteome</keyword>
<name>A0ABV2Q6V9_9BURK</name>
<evidence type="ECO:0000313" key="5">
    <source>
        <dbReference type="EMBL" id="MET4576769.1"/>
    </source>
</evidence>
<dbReference type="PROSITE" id="PS50042">
    <property type="entry name" value="CNMP_BINDING_3"/>
    <property type="match status" value="1"/>
</dbReference>
<dbReference type="Pfam" id="PF13545">
    <property type="entry name" value="HTH_Crp_2"/>
    <property type="match status" value="1"/>
</dbReference>
<dbReference type="SUPFAM" id="SSF51206">
    <property type="entry name" value="cAMP-binding domain-like"/>
    <property type="match status" value="1"/>
</dbReference>
<dbReference type="InterPro" id="IPR000595">
    <property type="entry name" value="cNMP-bd_dom"/>
</dbReference>
<dbReference type="InterPro" id="IPR018490">
    <property type="entry name" value="cNMP-bd_dom_sf"/>
</dbReference>
<keyword evidence="2" id="KW-0238">DNA-binding</keyword>
<dbReference type="RefSeq" id="WP_354442832.1">
    <property type="nucleotide sequence ID" value="NZ_JBEPSH010000003.1"/>
</dbReference>
<organism evidence="5 6">
    <name type="scientific">Ottowia thiooxydans</name>
    <dbReference type="NCBI Taxonomy" id="219182"/>
    <lineage>
        <taxon>Bacteria</taxon>
        <taxon>Pseudomonadati</taxon>
        <taxon>Pseudomonadota</taxon>
        <taxon>Betaproteobacteria</taxon>
        <taxon>Burkholderiales</taxon>
        <taxon>Comamonadaceae</taxon>
        <taxon>Ottowia</taxon>
    </lineage>
</organism>
<evidence type="ECO:0000256" key="2">
    <source>
        <dbReference type="ARBA" id="ARBA00023125"/>
    </source>
</evidence>
<dbReference type="Gene3D" id="1.10.10.10">
    <property type="entry name" value="Winged helix-like DNA-binding domain superfamily/Winged helix DNA-binding domain"/>
    <property type="match status" value="1"/>
</dbReference>
<dbReference type="SUPFAM" id="SSF46785">
    <property type="entry name" value="Winged helix' DNA-binding domain"/>
    <property type="match status" value="1"/>
</dbReference>
<keyword evidence="3" id="KW-0804">Transcription</keyword>
<reference evidence="5 6" key="1">
    <citation type="submission" date="2024-06" db="EMBL/GenBank/DDBJ databases">
        <title>Sorghum-associated microbial communities from plants grown in Nebraska, USA.</title>
        <authorList>
            <person name="Schachtman D."/>
        </authorList>
    </citation>
    <scope>NUCLEOTIDE SEQUENCE [LARGE SCALE GENOMIC DNA]</scope>
    <source>
        <strain evidence="5 6">2709</strain>
    </source>
</reference>
<dbReference type="InterPro" id="IPR012318">
    <property type="entry name" value="HTH_CRP"/>
</dbReference>
<dbReference type="InterPro" id="IPR036388">
    <property type="entry name" value="WH-like_DNA-bd_sf"/>
</dbReference>
<dbReference type="Proteomes" id="UP001549320">
    <property type="component" value="Unassembled WGS sequence"/>
</dbReference>
<dbReference type="PANTHER" id="PTHR24567:SF68">
    <property type="entry name" value="DNA-BINDING TRANSCRIPTIONAL DUAL REGULATOR CRP"/>
    <property type="match status" value="1"/>
</dbReference>
<keyword evidence="1" id="KW-0805">Transcription regulation</keyword>
<dbReference type="EMBL" id="JBEPSH010000003">
    <property type="protein sequence ID" value="MET4576769.1"/>
    <property type="molecule type" value="Genomic_DNA"/>
</dbReference>
<proteinExistence type="predicted"/>
<evidence type="ECO:0000256" key="1">
    <source>
        <dbReference type="ARBA" id="ARBA00023015"/>
    </source>
</evidence>